<keyword evidence="4" id="KW-0812">Transmembrane</keyword>
<gene>
    <name evidence="7" type="ORF">OFUS_LOCUS17735</name>
</gene>
<accession>A0A8J1UIU5</accession>
<dbReference type="PANTHER" id="PTHR10590:SF4">
    <property type="entry name" value="SOLUTE CARRIER FAMILY 28 MEMBER 3"/>
    <property type="match status" value="1"/>
</dbReference>
<comment type="caution">
    <text evidence="7">The sequence shown here is derived from an EMBL/GenBank/DDBJ whole genome shotgun (WGS) entry which is preliminary data.</text>
</comment>
<reference evidence="7" key="1">
    <citation type="submission" date="2022-03" db="EMBL/GenBank/DDBJ databases">
        <authorList>
            <person name="Martin C."/>
        </authorList>
    </citation>
    <scope>NUCLEOTIDE SEQUENCE</scope>
</reference>
<dbReference type="InterPro" id="IPR002668">
    <property type="entry name" value="CNT_N_dom"/>
</dbReference>
<dbReference type="Pfam" id="PF07662">
    <property type="entry name" value="Nucleos_tra2_C"/>
    <property type="match status" value="1"/>
</dbReference>
<comment type="similarity">
    <text evidence="2">Belongs to the concentrative nucleoside transporter (CNT) (TC 2.A.41) family.</text>
</comment>
<dbReference type="Proteomes" id="UP000749559">
    <property type="component" value="Unassembled WGS sequence"/>
</dbReference>
<evidence type="ECO:0000313" key="8">
    <source>
        <dbReference type="Proteomes" id="UP000749559"/>
    </source>
</evidence>
<dbReference type="OrthoDB" id="6075923at2759"/>
<evidence type="ECO:0000256" key="1">
    <source>
        <dbReference type="ARBA" id="ARBA00004651"/>
    </source>
</evidence>
<dbReference type="GO" id="GO:0005886">
    <property type="term" value="C:plasma membrane"/>
    <property type="evidence" value="ECO:0007669"/>
    <property type="project" value="UniProtKB-SubCell"/>
</dbReference>
<evidence type="ECO:0000256" key="5">
    <source>
        <dbReference type="ARBA" id="ARBA00022989"/>
    </source>
</evidence>
<keyword evidence="3" id="KW-1003">Cell membrane</keyword>
<keyword evidence="6" id="KW-0472">Membrane</keyword>
<evidence type="ECO:0000256" key="3">
    <source>
        <dbReference type="ARBA" id="ARBA00022475"/>
    </source>
</evidence>
<dbReference type="EMBL" id="CAIIXF020000008">
    <property type="protein sequence ID" value="CAH1792806.1"/>
    <property type="molecule type" value="Genomic_DNA"/>
</dbReference>
<evidence type="ECO:0000313" key="7">
    <source>
        <dbReference type="EMBL" id="CAH1792806.1"/>
    </source>
</evidence>
<proteinExistence type="inferred from homology"/>
<sequence>MDVTALGEKTIANGRAYDNHGYTSGDAENGRINPGVSSVVPINGDVILRDDSKNRDIKPTGSALYDDIPVYEQLAQDNIVTIHDTAIETQPNGKTLYTDLEISKENGGIVLETLPRPPAYDDVYKRELLPEPSEECGPCLPCLKCGKLIAKSRGGMGGRLKSAGGWLSKIVLLIMLLGYTCYFIAALVYSVEKARALIVITAIVVTLIFYTFIRNHYGERIYEKIFQPCVSVAQRHSVWLARIVGLLVFIGFVLFLALDVIRSWMQLASLGGMAGFLLLAFITSKHPNHVRLRPIVWGMGLQFVFGVLVLRWKPGYDAIDWIARQVQTFLEYTNDASEVVFGEYLDHPFIFMIMPMLIFFATVLAILHYFGIIQIIVGKMGWFMSFTLGTTAVESISVAANIFLNGLDSIMLVRPYLMSLTKSEFHAIMVGNHATLAGFAFAAFIALGAPARHLLSAAVMSAPAAMAVCKLNYPETEVSCLKTEKDVKLGKATERNMVEAASSAASLAGKTIAAVVVNLVAFIAILAFLNTTIKWFGQRVGYEDWSFQKACSYLLLPIVYLMGVEHADASKVAELLGWKIFASEIIAFAELGNMVDNNMLTERTQVIATYALCGFSSLSTVALSIGVWSAVEPRRINEVTSTVLRVIVNANISCFLTACVAGMLVHVPTSGSGSNVTTTMLPSTTTENPWEEIIDIVDCIFFDNCGTGQGKDLAKTIALSPKGVPMLG</sequence>
<evidence type="ECO:0000256" key="2">
    <source>
        <dbReference type="ARBA" id="ARBA00009033"/>
    </source>
</evidence>
<dbReference type="InterPro" id="IPR011657">
    <property type="entry name" value="CNT_C_dom"/>
</dbReference>
<keyword evidence="5" id="KW-1133">Transmembrane helix</keyword>
<evidence type="ECO:0000256" key="4">
    <source>
        <dbReference type="ARBA" id="ARBA00022692"/>
    </source>
</evidence>
<organism evidence="7 8">
    <name type="scientific">Owenia fusiformis</name>
    <name type="common">Polychaete worm</name>
    <dbReference type="NCBI Taxonomy" id="6347"/>
    <lineage>
        <taxon>Eukaryota</taxon>
        <taxon>Metazoa</taxon>
        <taxon>Spiralia</taxon>
        <taxon>Lophotrochozoa</taxon>
        <taxon>Annelida</taxon>
        <taxon>Polychaeta</taxon>
        <taxon>Sedentaria</taxon>
        <taxon>Canalipalpata</taxon>
        <taxon>Sabellida</taxon>
        <taxon>Oweniida</taxon>
        <taxon>Oweniidae</taxon>
        <taxon>Owenia</taxon>
    </lineage>
</organism>
<dbReference type="Pfam" id="PF01773">
    <property type="entry name" value="Nucleos_tra2_N"/>
    <property type="match status" value="1"/>
</dbReference>
<evidence type="ECO:0000256" key="6">
    <source>
        <dbReference type="ARBA" id="ARBA00023136"/>
    </source>
</evidence>
<dbReference type="AlphaFoldDB" id="A0A8J1UIU5"/>
<name>A0A8J1UIU5_OWEFU</name>
<comment type="subcellular location">
    <subcellularLocation>
        <location evidence="1">Cell membrane</location>
        <topology evidence="1">Multi-pass membrane protein</topology>
    </subcellularLocation>
</comment>
<protein>
    <submittedName>
        <fullName evidence="7">Uncharacterized protein</fullName>
    </submittedName>
</protein>
<dbReference type="InterPro" id="IPR008276">
    <property type="entry name" value="C_nuclsd_transpt"/>
</dbReference>
<keyword evidence="8" id="KW-1185">Reference proteome</keyword>
<dbReference type="PANTHER" id="PTHR10590">
    <property type="entry name" value="SODIUM/NUCLEOSIDE COTRANSPORTER"/>
    <property type="match status" value="1"/>
</dbReference>
<dbReference type="GO" id="GO:0005415">
    <property type="term" value="F:nucleoside:sodium symporter activity"/>
    <property type="evidence" value="ECO:0007669"/>
    <property type="project" value="TreeGrafter"/>
</dbReference>